<comment type="similarity">
    <text evidence="2 7">Belongs to the CTL (choline transporter-like) family.</text>
</comment>
<accession>A0ABD2WXU0</accession>
<organism evidence="8 9">
    <name type="scientific">Trichogramma kaykai</name>
    <dbReference type="NCBI Taxonomy" id="54128"/>
    <lineage>
        <taxon>Eukaryota</taxon>
        <taxon>Metazoa</taxon>
        <taxon>Ecdysozoa</taxon>
        <taxon>Arthropoda</taxon>
        <taxon>Hexapoda</taxon>
        <taxon>Insecta</taxon>
        <taxon>Pterygota</taxon>
        <taxon>Neoptera</taxon>
        <taxon>Endopterygota</taxon>
        <taxon>Hymenoptera</taxon>
        <taxon>Apocrita</taxon>
        <taxon>Proctotrupomorpha</taxon>
        <taxon>Chalcidoidea</taxon>
        <taxon>Trichogrammatidae</taxon>
        <taxon>Trichogramma</taxon>
    </lineage>
</organism>
<gene>
    <name evidence="8" type="ORF">TKK_008913</name>
</gene>
<comment type="subcellular location">
    <subcellularLocation>
        <location evidence="7">Cell membrane</location>
        <topology evidence="7">Multi-pass membrane protein</topology>
    </subcellularLocation>
    <subcellularLocation>
        <location evidence="1">Membrane</location>
        <topology evidence="1">Multi-pass membrane protein</topology>
    </subcellularLocation>
</comment>
<comment type="caution">
    <text evidence="7">Lacks conserved residue(s) required for the propagation of feature annotation.</text>
</comment>
<keyword evidence="6" id="KW-0325">Glycoprotein</keyword>
<comment type="function">
    <text evidence="7">Choline transporter.</text>
</comment>
<keyword evidence="9" id="KW-1185">Reference proteome</keyword>
<keyword evidence="3 7" id="KW-0812">Transmembrane</keyword>
<protein>
    <recommendedName>
        <fullName evidence="7">Choline transporter-like protein</fullName>
    </recommendedName>
</protein>
<evidence type="ECO:0000256" key="5">
    <source>
        <dbReference type="ARBA" id="ARBA00023136"/>
    </source>
</evidence>
<dbReference type="GO" id="GO:0005886">
    <property type="term" value="C:plasma membrane"/>
    <property type="evidence" value="ECO:0007669"/>
    <property type="project" value="UniProtKB-SubCell"/>
</dbReference>
<evidence type="ECO:0000313" key="9">
    <source>
        <dbReference type="Proteomes" id="UP001627154"/>
    </source>
</evidence>
<dbReference type="GO" id="GO:0022857">
    <property type="term" value="F:transmembrane transporter activity"/>
    <property type="evidence" value="ECO:0007669"/>
    <property type="project" value="UniProtKB-UniRule"/>
</dbReference>
<dbReference type="Proteomes" id="UP001627154">
    <property type="component" value="Unassembled WGS sequence"/>
</dbReference>
<keyword evidence="4 7" id="KW-1133">Transmembrane helix</keyword>
<dbReference type="InterPro" id="IPR007603">
    <property type="entry name" value="Choline_transptr-like"/>
</dbReference>
<evidence type="ECO:0000313" key="8">
    <source>
        <dbReference type="EMBL" id="KAL3397347.1"/>
    </source>
</evidence>
<name>A0ABD2WXU0_9HYME</name>
<keyword evidence="5 7" id="KW-0472">Membrane</keyword>
<sequence length="234" mass="25958">MGSLVFTAHLSTLYICLMRVAPRIVVYASIGLMLGSLVFGIGLFAYKLAVHGAQWDHLAPLLSPCPCLLLSALALTPVSFKIINSACEVIPELAKAVLLFPSLFLFAVLISALLCCLGIGGFYIVMALMDAFPTWFYVAYGIVTSFYTLWLMNVLQALFNLIVAGVYGTWYWTTDKRQMPNSTLGRFVWIAFRQASKLSISNERHELKLTPVFRRYHLGSVAIGSILYEVCVII</sequence>
<evidence type="ECO:0000256" key="4">
    <source>
        <dbReference type="ARBA" id="ARBA00022989"/>
    </source>
</evidence>
<evidence type="ECO:0000256" key="3">
    <source>
        <dbReference type="ARBA" id="ARBA00022692"/>
    </source>
</evidence>
<comment type="caution">
    <text evidence="8">The sequence shown here is derived from an EMBL/GenBank/DDBJ whole genome shotgun (WGS) entry which is preliminary data.</text>
</comment>
<feature type="transmembrane region" description="Helical" evidence="7">
    <location>
        <begin position="103"/>
        <end position="125"/>
    </location>
</feature>
<dbReference type="PANTHER" id="PTHR12385:SF14">
    <property type="entry name" value="CHOLINE TRANSPORTER-LIKE 2"/>
    <property type="match status" value="1"/>
</dbReference>
<feature type="transmembrane region" description="Helical" evidence="7">
    <location>
        <begin position="157"/>
        <end position="173"/>
    </location>
</feature>
<evidence type="ECO:0000256" key="1">
    <source>
        <dbReference type="ARBA" id="ARBA00004141"/>
    </source>
</evidence>
<evidence type="ECO:0000256" key="6">
    <source>
        <dbReference type="ARBA" id="ARBA00023180"/>
    </source>
</evidence>
<dbReference type="EMBL" id="JBJJXI010000066">
    <property type="protein sequence ID" value="KAL3397347.1"/>
    <property type="molecule type" value="Genomic_DNA"/>
</dbReference>
<feature type="transmembrane region" description="Helical" evidence="7">
    <location>
        <begin position="24"/>
        <end position="46"/>
    </location>
</feature>
<proteinExistence type="inferred from homology"/>
<dbReference type="Pfam" id="PF04515">
    <property type="entry name" value="Choline_transpo"/>
    <property type="match status" value="1"/>
</dbReference>
<reference evidence="8 9" key="1">
    <citation type="journal article" date="2024" name="bioRxiv">
        <title>A reference genome for Trichogramma kaykai: A tiny desert-dwelling parasitoid wasp with competing sex-ratio distorters.</title>
        <authorList>
            <person name="Culotta J."/>
            <person name="Lindsey A.R."/>
        </authorList>
    </citation>
    <scope>NUCLEOTIDE SEQUENCE [LARGE SCALE GENOMIC DNA]</scope>
    <source>
        <strain evidence="8 9">KSX58</strain>
    </source>
</reference>
<feature type="transmembrane region" description="Helical" evidence="7">
    <location>
        <begin position="58"/>
        <end position="83"/>
    </location>
</feature>
<dbReference type="PANTHER" id="PTHR12385">
    <property type="entry name" value="CHOLINE TRANSPORTER-LIKE (SLC FAMILY 44)"/>
    <property type="match status" value="1"/>
</dbReference>
<dbReference type="AlphaFoldDB" id="A0ABD2WXU0"/>
<evidence type="ECO:0000256" key="2">
    <source>
        <dbReference type="ARBA" id="ARBA00007168"/>
    </source>
</evidence>
<evidence type="ECO:0000256" key="7">
    <source>
        <dbReference type="RuleBase" id="RU368066"/>
    </source>
</evidence>